<dbReference type="Proteomes" id="UP000314294">
    <property type="component" value="Unassembled WGS sequence"/>
</dbReference>
<accession>A0A4Z2F3T1</accession>
<keyword evidence="2" id="KW-1185">Reference proteome</keyword>
<name>A0A4Z2F3T1_9TELE</name>
<dbReference type="EMBL" id="SRLO01001771">
    <property type="protein sequence ID" value="TNN35421.1"/>
    <property type="molecule type" value="Genomic_DNA"/>
</dbReference>
<dbReference type="AlphaFoldDB" id="A0A4Z2F3T1"/>
<evidence type="ECO:0000313" key="1">
    <source>
        <dbReference type="EMBL" id="TNN35421.1"/>
    </source>
</evidence>
<sequence length="235" mass="23625">MVWFSAAVGSRSHFSPDGTGQAAGQTSVGLTAVRRLSSHVTATTERLRACYCALEQQYESTRRPLHTAPTDLSSESIRLSGSPPAALRSPAAWLLAPGSAFSAGLVGSAGGEETALSAPLCSGFSPREEPSRAAAESVLLAELPRAGLSPGPESLPSGSPSSLPIFWVGTELSSPSPGAGAGWSTSSPAAPRPLFTSIPPLSSLLSPGSCLGSGTACPSLPVSAVSPVPFLSDVA</sequence>
<comment type="caution">
    <text evidence="1">The sequence shown here is derived from an EMBL/GenBank/DDBJ whole genome shotgun (WGS) entry which is preliminary data.</text>
</comment>
<organism evidence="1 2">
    <name type="scientific">Liparis tanakae</name>
    <name type="common">Tanaka's snailfish</name>
    <dbReference type="NCBI Taxonomy" id="230148"/>
    <lineage>
        <taxon>Eukaryota</taxon>
        <taxon>Metazoa</taxon>
        <taxon>Chordata</taxon>
        <taxon>Craniata</taxon>
        <taxon>Vertebrata</taxon>
        <taxon>Euteleostomi</taxon>
        <taxon>Actinopterygii</taxon>
        <taxon>Neopterygii</taxon>
        <taxon>Teleostei</taxon>
        <taxon>Neoteleostei</taxon>
        <taxon>Acanthomorphata</taxon>
        <taxon>Eupercaria</taxon>
        <taxon>Perciformes</taxon>
        <taxon>Cottioidei</taxon>
        <taxon>Cottales</taxon>
        <taxon>Liparidae</taxon>
        <taxon>Liparis</taxon>
    </lineage>
</organism>
<gene>
    <name evidence="1" type="ORF">EYF80_054414</name>
</gene>
<protein>
    <submittedName>
        <fullName evidence="1">Uncharacterized protein</fullName>
    </submittedName>
</protein>
<reference evidence="1 2" key="1">
    <citation type="submission" date="2019-03" db="EMBL/GenBank/DDBJ databases">
        <title>First draft genome of Liparis tanakae, snailfish: a comprehensive survey of snailfish specific genes.</title>
        <authorList>
            <person name="Kim W."/>
            <person name="Song I."/>
            <person name="Jeong J.-H."/>
            <person name="Kim D."/>
            <person name="Kim S."/>
            <person name="Ryu S."/>
            <person name="Song J.Y."/>
            <person name="Lee S.K."/>
        </authorList>
    </citation>
    <scope>NUCLEOTIDE SEQUENCE [LARGE SCALE GENOMIC DNA]</scope>
    <source>
        <tissue evidence="1">Muscle</tissue>
    </source>
</reference>
<evidence type="ECO:0000313" key="2">
    <source>
        <dbReference type="Proteomes" id="UP000314294"/>
    </source>
</evidence>
<proteinExistence type="predicted"/>